<dbReference type="EMBL" id="JBHMAA010000032">
    <property type="protein sequence ID" value="MFB9952032.1"/>
    <property type="molecule type" value="Genomic_DNA"/>
</dbReference>
<organism evidence="1 2">
    <name type="scientific">Rhizobium puerariae</name>
    <dbReference type="NCBI Taxonomy" id="1585791"/>
    <lineage>
        <taxon>Bacteria</taxon>
        <taxon>Pseudomonadati</taxon>
        <taxon>Pseudomonadota</taxon>
        <taxon>Alphaproteobacteria</taxon>
        <taxon>Hyphomicrobiales</taxon>
        <taxon>Rhizobiaceae</taxon>
        <taxon>Rhizobium/Agrobacterium group</taxon>
        <taxon>Rhizobium</taxon>
    </lineage>
</organism>
<protein>
    <recommendedName>
        <fullName evidence="3">Bacteriophage P22, Gp10, DNA-stabilising</fullName>
    </recommendedName>
</protein>
<name>A0ABV6ANB3_9HYPH</name>
<sequence>MARIPLLGGAYQSRSLIAAAQRCVNLYPENNPKASSPPVPVTHYLTPGLRKVSQAPVVGRVRSAYRATNGDLYIVVNTTVYFVAEDYIWNDLGTVPTGSNPLSFADNGLVIVLVDGATGYAVDMETRDFAMISDPTFYGANKVDYLDTYFIFNRPGTPQFYISLSNVTFAMLTGTPGAAYAGTIIGGGAGYTDGAFTDVPLTDGAGTGLTVNLTIAGGIVTSAAINNAGSGYENGDILNSTSAAIGSGGITAGSITNGGSAYTDGTYHNVPLTGVAGTGAQATVVVSGGAVTSVTITAKGTGYAATNVLSAVAASIGGTGSGFSYMVSSVASGFSYRIDNVHGSAFDPLDIAGKTGSADNIVTVAAIHGELWLIGELTSEIWVNTGSADFTFGRVQGAFVDHGCAAAYSLAKQDVFLFWLTQDREGTAVIVKTTGYGVVRISTHAIEQDIQKYTTISDAIGYCHQIEGHAFYVLTFPSANRTWVYELSTGQWHERGSVDSNGVIMRHRANAFAFAYGKGYVGDSQNGALYVYDQNYYLDGDQPIPRIRTFPHVVGNGNRIEYKSFIADIEVGQSGGMMSDEPPMISLRWSNDRGATFGNPVMQSMGATGQYLVSPQWRRLGVARDRVFELSWSAPVRTSLNSAWIETEAAET</sequence>
<dbReference type="Proteomes" id="UP001589692">
    <property type="component" value="Unassembled WGS sequence"/>
</dbReference>
<proteinExistence type="predicted"/>
<gene>
    <name evidence="1" type="ORF">ACFFP0_24550</name>
</gene>
<comment type="caution">
    <text evidence="1">The sequence shown here is derived from an EMBL/GenBank/DDBJ whole genome shotgun (WGS) entry which is preliminary data.</text>
</comment>
<evidence type="ECO:0000313" key="1">
    <source>
        <dbReference type="EMBL" id="MFB9952032.1"/>
    </source>
</evidence>
<evidence type="ECO:0008006" key="3">
    <source>
        <dbReference type="Google" id="ProtNLM"/>
    </source>
</evidence>
<dbReference type="RefSeq" id="WP_377264849.1">
    <property type="nucleotide sequence ID" value="NZ_JBHMAA010000032.1"/>
</dbReference>
<reference evidence="1 2" key="1">
    <citation type="submission" date="2024-09" db="EMBL/GenBank/DDBJ databases">
        <authorList>
            <person name="Sun Q."/>
            <person name="Mori K."/>
        </authorList>
    </citation>
    <scope>NUCLEOTIDE SEQUENCE [LARGE SCALE GENOMIC DNA]</scope>
    <source>
        <strain evidence="1 2">TBRC 4938</strain>
    </source>
</reference>
<evidence type="ECO:0000313" key="2">
    <source>
        <dbReference type="Proteomes" id="UP001589692"/>
    </source>
</evidence>
<accession>A0ABV6ANB3</accession>
<keyword evidence="2" id="KW-1185">Reference proteome</keyword>